<evidence type="ECO:0000313" key="1">
    <source>
        <dbReference type="EMBL" id="KAJ0184603.1"/>
    </source>
</evidence>
<dbReference type="EMBL" id="NBSK02000009">
    <property type="protein sequence ID" value="KAJ0184603.1"/>
    <property type="molecule type" value="Genomic_DNA"/>
</dbReference>
<evidence type="ECO:0000313" key="2">
    <source>
        <dbReference type="Proteomes" id="UP000235145"/>
    </source>
</evidence>
<dbReference type="Proteomes" id="UP000235145">
    <property type="component" value="Unassembled WGS sequence"/>
</dbReference>
<name>A0A9R1UCI1_LACSA</name>
<protein>
    <submittedName>
        <fullName evidence="1">Uncharacterized protein</fullName>
    </submittedName>
</protein>
<keyword evidence="2" id="KW-1185">Reference proteome</keyword>
<dbReference type="AlphaFoldDB" id="A0A9R1UCI1"/>
<sequence>MGDSQYSFSLTTFRGDGEIRGIQIIVLHQVDRRRATTGSIHVELKEVPLHQFAHEMELLNHCKKVTIKRDLERPVKLDLQTSHNELATLEQQKSDDKMLKLVDDQKVHLILLFKS</sequence>
<reference evidence="1 2" key="1">
    <citation type="journal article" date="2017" name="Nat. Commun.">
        <title>Genome assembly with in vitro proximity ligation data and whole-genome triplication in lettuce.</title>
        <authorList>
            <person name="Reyes-Chin-Wo S."/>
            <person name="Wang Z."/>
            <person name="Yang X."/>
            <person name="Kozik A."/>
            <person name="Arikit S."/>
            <person name="Song C."/>
            <person name="Xia L."/>
            <person name="Froenicke L."/>
            <person name="Lavelle D.O."/>
            <person name="Truco M.J."/>
            <person name="Xia R."/>
            <person name="Zhu S."/>
            <person name="Xu C."/>
            <person name="Xu H."/>
            <person name="Xu X."/>
            <person name="Cox K."/>
            <person name="Korf I."/>
            <person name="Meyers B.C."/>
            <person name="Michelmore R.W."/>
        </authorList>
    </citation>
    <scope>NUCLEOTIDE SEQUENCE [LARGE SCALE GENOMIC DNA]</scope>
    <source>
        <strain evidence="2">cv. Salinas</strain>
        <tissue evidence="1">Seedlings</tissue>
    </source>
</reference>
<organism evidence="1 2">
    <name type="scientific">Lactuca sativa</name>
    <name type="common">Garden lettuce</name>
    <dbReference type="NCBI Taxonomy" id="4236"/>
    <lineage>
        <taxon>Eukaryota</taxon>
        <taxon>Viridiplantae</taxon>
        <taxon>Streptophyta</taxon>
        <taxon>Embryophyta</taxon>
        <taxon>Tracheophyta</taxon>
        <taxon>Spermatophyta</taxon>
        <taxon>Magnoliopsida</taxon>
        <taxon>eudicotyledons</taxon>
        <taxon>Gunneridae</taxon>
        <taxon>Pentapetalae</taxon>
        <taxon>asterids</taxon>
        <taxon>campanulids</taxon>
        <taxon>Asterales</taxon>
        <taxon>Asteraceae</taxon>
        <taxon>Cichorioideae</taxon>
        <taxon>Cichorieae</taxon>
        <taxon>Lactucinae</taxon>
        <taxon>Lactuca</taxon>
    </lineage>
</organism>
<proteinExistence type="predicted"/>
<comment type="caution">
    <text evidence="1">The sequence shown here is derived from an EMBL/GenBank/DDBJ whole genome shotgun (WGS) entry which is preliminary data.</text>
</comment>
<accession>A0A9R1UCI1</accession>
<gene>
    <name evidence="1" type="ORF">LSAT_V11C900490530</name>
</gene>